<evidence type="ECO:0000256" key="1">
    <source>
        <dbReference type="ARBA" id="ARBA00023054"/>
    </source>
</evidence>
<keyword evidence="5" id="KW-1185">Reference proteome</keyword>
<evidence type="ECO:0000313" key="4">
    <source>
        <dbReference type="EMBL" id="GCB76245.1"/>
    </source>
</evidence>
<organism evidence="4 5">
    <name type="scientific">Scyliorhinus torazame</name>
    <name type="common">Cloudy catshark</name>
    <name type="synonym">Catulus torazame</name>
    <dbReference type="NCBI Taxonomy" id="75743"/>
    <lineage>
        <taxon>Eukaryota</taxon>
        <taxon>Metazoa</taxon>
        <taxon>Chordata</taxon>
        <taxon>Craniata</taxon>
        <taxon>Vertebrata</taxon>
        <taxon>Chondrichthyes</taxon>
        <taxon>Elasmobranchii</taxon>
        <taxon>Galeomorphii</taxon>
        <taxon>Galeoidea</taxon>
        <taxon>Carcharhiniformes</taxon>
        <taxon>Scyliorhinidae</taxon>
        <taxon>Scyliorhinus</taxon>
    </lineage>
</organism>
<feature type="non-terminal residue" evidence="4">
    <location>
        <position position="1"/>
    </location>
</feature>
<dbReference type="GO" id="GO:0005879">
    <property type="term" value="C:axonemal microtubule"/>
    <property type="evidence" value="ECO:0007669"/>
    <property type="project" value="TreeGrafter"/>
</dbReference>
<evidence type="ECO:0000256" key="2">
    <source>
        <dbReference type="SAM" id="Coils"/>
    </source>
</evidence>
<dbReference type="PANTHER" id="PTHR28663">
    <property type="entry name" value="COILED-COIL DOMAIN-CONTAINING PROTEIN 173"/>
    <property type="match status" value="1"/>
</dbReference>
<dbReference type="EMBL" id="BFAA01017823">
    <property type="protein sequence ID" value="GCB76245.1"/>
    <property type="molecule type" value="Genomic_DNA"/>
</dbReference>
<dbReference type="STRING" id="75743.A0A401PT05"/>
<sequence length="196" mass="23622">IKENEQVREQEKQQYIKEGEEIKKLANLYQWELNKIEQLKNQEKHNNMLNHTAYIANMNIIKALEKQKEELEDEDIRLFVSAKQKMLKLRKQKQAEIDREKEDHRKLMVKIISEQIKEEAEGEMHRIAKAAAEMEAKKDMEIKEKEQKQKTDLKAIEEYRIMMMKAHEEKEKEAKIQAKEVLHAKMEADYLHHEQE</sequence>
<dbReference type="AlphaFoldDB" id="A0A401PT05"/>
<dbReference type="PANTHER" id="PTHR28663:SF1">
    <property type="entry name" value="CILIA- AND FLAGELLA- ASSOCIATED PROTEIN 210"/>
    <property type="match status" value="1"/>
</dbReference>
<feature type="domain" description="Trichohyalin-plectin-homology" evidence="3">
    <location>
        <begin position="1"/>
        <end position="192"/>
    </location>
</feature>
<protein>
    <recommendedName>
        <fullName evidence="3">Trichohyalin-plectin-homology domain-containing protein</fullName>
    </recommendedName>
</protein>
<proteinExistence type="predicted"/>
<accession>A0A401PT05</accession>
<dbReference type="Proteomes" id="UP000288216">
    <property type="component" value="Unassembled WGS sequence"/>
</dbReference>
<feature type="coiled-coil region" evidence="2">
    <location>
        <begin position="22"/>
        <end position="151"/>
    </location>
</feature>
<dbReference type="InterPro" id="IPR043597">
    <property type="entry name" value="TPH_dom"/>
</dbReference>
<dbReference type="InterPro" id="IPR039986">
    <property type="entry name" value="CFAP210"/>
</dbReference>
<evidence type="ECO:0000259" key="3">
    <source>
        <dbReference type="Pfam" id="PF13868"/>
    </source>
</evidence>
<name>A0A401PT05_SCYTO</name>
<gene>
    <name evidence="4" type="ORF">scyTo_0020989</name>
</gene>
<feature type="non-terminal residue" evidence="4">
    <location>
        <position position="196"/>
    </location>
</feature>
<comment type="caution">
    <text evidence="4">The sequence shown here is derived from an EMBL/GenBank/DDBJ whole genome shotgun (WGS) entry which is preliminary data.</text>
</comment>
<reference evidence="4 5" key="1">
    <citation type="journal article" date="2018" name="Nat. Ecol. Evol.">
        <title>Shark genomes provide insights into elasmobranch evolution and the origin of vertebrates.</title>
        <authorList>
            <person name="Hara Y"/>
            <person name="Yamaguchi K"/>
            <person name="Onimaru K"/>
            <person name="Kadota M"/>
            <person name="Koyanagi M"/>
            <person name="Keeley SD"/>
            <person name="Tatsumi K"/>
            <person name="Tanaka K"/>
            <person name="Motone F"/>
            <person name="Kageyama Y"/>
            <person name="Nozu R"/>
            <person name="Adachi N"/>
            <person name="Nishimura O"/>
            <person name="Nakagawa R"/>
            <person name="Tanegashima C"/>
            <person name="Kiyatake I"/>
            <person name="Matsumoto R"/>
            <person name="Murakumo K"/>
            <person name="Nishida K"/>
            <person name="Terakita A"/>
            <person name="Kuratani S"/>
            <person name="Sato K"/>
            <person name="Hyodo S Kuraku.S."/>
        </authorList>
    </citation>
    <scope>NUCLEOTIDE SEQUENCE [LARGE SCALE GENOMIC DNA]</scope>
</reference>
<evidence type="ECO:0000313" key="5">
    <source>
        <dbReference type="Proteomes" id="UP000288216"/>
    </source>
</evidence>
<keyword evidence="1 2" id="KW-0175">Coiled coil</keyword>
<dbReference type="Pfam" id="PF13868">
    <property type="entry name" value="TPH"/>
    <property type="match status" value="1"/>
</dbReference>